<keyword evidence="5 12" id="KW-0288">FMN</keyword>
<evidence type="ECO:0000256" key="7">
    <source>
        <dbReference type="ARBA" id="ARBA00022827"/>
    </source>
</evidence>
<dbReference type="PANTHER" id="PTHR19384:SF17">
    <property type="entry name" value="NADPH--CYTOCHROME P450 REDUCTASE"/>
    <property type="match status" value="1"/>
</dbReference>
<dbReference type="InterPro" id="IPR036396">
    <property type="entry name" value="Cyt_P450_sf"/>
</dbReference>
<dbReference type="RefSeq" id="WP_086785333.1">
    <property type="nucleotide sequence ID" value="NZ_JAGIOO010000001.1"/>
</dbReference>
<dbReference type="InterPro" id="IPR008254">
    <property type="entry name" value="Flavodoxin/NO_synth"/>
</dbReference>
<dbReference type="Gene3D" id="1.20.990.10">
    <property type="entry name" value="NADPH-cytochrome p450 Reductase, Chain A, domain 3"/>
    <property type="match status" value="1"/>
</dbReference>
<dbReference type="PRINTS" id="PR00463">
    <property type="entry name" value="EP450I"/>
</dbReference>
<comment type="similarity">
    <text evidence="1 12">In the N-terminal section; belongs to the cytochrome P450 family.</text>
</comment>
<evidence type="ECO:0000313" key="16">
    <source>
        <dbReference type="Proteomes" id="UP001519363"/>
    </source>
</evidence>
<dbReference type="Pfam" id="PF00667">
    <property type="entry name" value="FAD_binding_1"/>
    <property type="match status" value="1"/>
</dbReference>
<dbReference type="InterPro" id="IPR029039">
    <property type="entry name" value="Flavoprotein-like_sf"/>
</dbReference>
<feature type="domain" description="Flavodoxin-like" evidence="13">
    <location>
        <begin position="488"/>
        <end position="625"/>
    </location>
</feature>
<dbReference type="PRINTS" id="PR00385">
    <property type="entry name" value="P450"/>
</dbReference>
<keyword evidence="7 12" id="KW-0274">FAD</keyword>
<keyword evidence="3 12" id="KW-0349">Heme</keyword>
<dbReference type="InterPro" id="IPR017927">
    <property type="entry name" value="FAD-bd_FR_type"/>
</dbReference>
<dbReference type="EC" id="1.14.14.1" evidence="12"/>
<dbReference type="InterPro" id="IPR001128">
    <property type="entry name" value="Cyt_P450"/>
</dbReference>
<evidence type="ECO:0000256" key="10">
    <source>
        <dbReference type="ARBA" id="ARBA00023004"/>
    </source>
</evidence>
<dbReference type="Gene3D" id="1.10.630.10">
    <property type="entry name" value="Cytochrome P450"/>
    <property type="match status" value="1"/>
</dbReference>
<dbReference type="CDD" id="cd11068">
    <property type="entry name" value="CYP120A1"/>
    <property type="match status" value="1"/>
</dbReference>
<reference evidence="15 16" key="1">
    <citation type="submission" date="2021-03" db="EMBL/GenBank/DDBJ databases">
        <title>Sequencing the genomes of 1000 actinobacteria strains.</title>
        <authorList>
            <person name="Klenk H.-P."/>
        </authorList>
    </citation>
    <scope>NUCLEOTIDE SEQUENCE [LARGE SCALE GENOMIC DNA]</scope>
    <source>
        <strain evidence="15 16">DSM 44580</strain>
    </source>
</reference>
<keyword evidence="8 12" id="KW-0521">NADP</keyword>
<evidence type="ECO:0000256" key="3">
    <source>
        <dbReference type="ARBA" id="ARBA00022617"/>
    </source>
</evidence>
<proteinExistence type="inferred from homology"/>
<dbReference type="InterPro" id="IPR017938">
    <property type="entry name" value="Riboflavin_synthase-like_b-brl"/>
</dbReference>
<dbReference type="InterPro" id="IPR023206">
    <property type="entry name" value="Bifunctional_P450_P450_red"/>
</dbReference>
<dbReference type="PROSITE" id="PS51384">
    <property type="entry name" value="FAD_FR"/>
    <property type="match status" value="1"/>
</dbReference>
<gene>
    <name evidence="15" type="ORF">JOF53_007702</name>
</gene>
<dbReference type="Gene3D" id="3.40.50.360">
    <property type="match status" value="1"/>
</dbReference>
<dbReference type="Gene3D" id="2.40.30.10">
    <property type="entry name" value="Translation factors"/>
    <property type="match status" value="1"/>
</dbReference>
<evidence type="ECO:0000256" key="1">
    <source>
        <dbReference type="ARBA" id="ARBA00010018"/>
    </source>
</evidence>
<keyword evidence="6 12" id="KW-0479">Metal-binding</keyword>
<keyword evidence="16" id="KW-1185">Reference proteome</keyword>
<evidence type="ECO:0000256" key="4">
    <source>
        <dbReference type="ARBA" id="ARBA00022630"/>
    </source>
</evidence>
<comment type="catalytic activity">
    <reaction evidence="12">
        <text>2 oxidized [cytochrome P450] + NADPH = 2 reduced [cytochrome P450] + NADP(+) + H(+)</text>
        <dbReference type="Rhea" id="RHEA:24040"/>
        <dbReference type="Rhea" id="RHEA-COMP:14627"/>
        <dbReference type="Rhea" id="RHEA-COMP:14628"/>
        <dbReference type="ChEBI" id="CHEBI:15378"/>
        <dbReference type="ChEBI" id="CHEBI:55376"/>
        <dbReference type="ChEBI" id="CHEBI:57783"/>
        <dbReference type="ChEBI" id="CHEBI:58349"/>
        <dbReference type="ChEBI" id="CHEBI:60344"/>
        <dbReference type="EC" id="1.6.2.4"/>
    </reaction>
</comment>
<dbReference type="InterPro" id="IPR017972">
    <property type="entry name" value="Cyt_P450_CS"/>
</dbReference>
<dbReference type="GO" id="GO:0016712">
    <property type="term" value="F:oxidoreductase activity, acting on paired donors, with incorporation or reduction of molecular oxygen, reduced flavin or flavoprotein as one donor, and incorporation of one atom of oxygen"/>
    <property type="evidence" value="ECO:0007669"/>
    <property type="project" value="UniProtKB-EC"/>
</dbReference>
<organism evidence="15 16">
    <name type="scientific">Crossiella equi</name>
    <dbReference type="NCBI Taxonomy" id="130796"/>
    <lineage>
        <taxon>Bacteria</taxon>
        <taxon>Bacillati</taxon>
        <taxon>Actinomycetota</taxon>
        <taxon>Actinomycetes</taxon>
        <taxon>Pseudonocardiales</taxon>
        <taxon>Pseudonocardiaceae</taxon>
        <taxon>Crossiella</taxon>
    </lineage>
</organism>
<evidence type="ECO:0000256" key="6">
    <source>
        <dbReference type="ARBA" id="ARBA00022723"/>
    </source>
</evidence>
<dbReference type="Pfam" id="PF00175">
    <property type="entry name" value="NAD_binding_1"/>
    <property type="match status" value="1"/>
</dbReference>
<keyword evidence="10 12" id="KW-0408">Iron</keyword>
<sequence>MSTPDTVAIPHPPYRIPVVGDAFGSPADRVLQSAMDQARELGPIFTRKFFNSEVVFVSGADLVAELADEDRFAKHVGAALVTIRGLTGDGLFTAFNDEPNWAKAHDILLPAFAMSSMRTYHPTMLDVARKLIAHWDAHETVDVAADMTKLTLDTIGLAGFGYDFGSFESEQDHPFVTALVRGLAHAQAKLRHIPGMDFLYRKDEEQFGKDVAFLNHVVDEVIKERVASGDTSTDDLLGLMLNAPHPRSGEPLDEVNIRKQVITFLIAGHETTSGTLSFALHNLVKSPAVLARAQAEVDALWGDVEDPEPSFEDVGKLRYVRQILNETLRMWPTAAAFSRQALEDTVIGGKYAVRKGQPLVVLAPMLHRDAVWGDNVEAFDPERFSPEREKARPVHAFKPFGTGERACIGRQFALHEATLLLGLLIHRYRFLDVDNYQLKLKETLTIKPDGLRLGLARRTPADRIAPVAAPEHHEVRRAAGRARQGTALTVLHGSNLGTCRAFAKELGEAGEQRGFTTSVAPLDAAVDALPTDAPVVVVAASYNGRPTDDALKFWDWLETSPSLDGVKYALLGVGDRNWAATYQHVPTTIDARLAELGARRLLPRGEADASADLSGAVADWSEEMFTALLAEYGDPDAVVTAPERTDGPRYAVRTLSGPVTAARDARHEVLPMTVVETGDLADLGHPLGRSKRFLRVALPEGVTYRTADHLTVLPANAPEQVERAARVLHLDLDAVLEVSDRRPGRGALGIDRPVTARQLFTHFVELQDPATPAQVAVLAEHNPCPPERKALEALAATPDGRSVLDLLEVNPACQVTLELVLELLSPLRPRHYSISSSPASQPGAVDLMVSLLSAPSRCTDGTFRGVGSAYLTGLSEGDTVLARVQPCREAFRIDPAAATPVIMVSAGTGLAPFRGAVADRVAAGSTAPALCYFGCDHPDVDYLHRAELERAEAAGAISMRPVYSQAPEHGLRFVQHRVAAEAEEVWALLAAGASVYVCGDGARMAPGVREAFVEVHQKHTGGTREQSEAWLADLVAGGRYIEDVYSG</sequence>
<keyword evidence="12" id="KW-0249">Electron transport</keyword>
<feature type="domain" description="FAD-binding FR-type" evidence="14">
    <location>
        <begin position="667"/>
        <end position="894"/>
    </location>
</feature>
<dbReference type="CDD" id="cd06206">
    <property type="entry name" value="bifunctional_CYPOR"/>
    <property type="match status" value="1"/>
</dbReference>
<keyword evidence="11 12" id="KW-0503">Monooxygenase</keyword>
<evidence type="ECO:0000256" key="2">
    <source>
        <dbReference type="ARBA" id="ARBA00022448"/>
    </source>
</evidence>
<evidence type="ECO:0000313" key="15">
    <source>
        <dbReference type="EMBL" id="MBP2478830.1"/>
    </source>
</evidence>
<dbReference type="SUPFAM" id="SSF63380">
    <property type="entry name" value="Riboflavin synthase domain-like"/>
    <property type="match status" value="1"/>
</dbReference>
<dbReference type="InterPro" id="IPR001433">
    <property type="entry name" value="OxRdtase_FAD/NAD-bd"/>
</dbReference>
<dbReference type="SUPFAM" id="SSF52343">
    <property type="entry name" value="Ferredoxin reductase-like, C-terminal NADP-linked domain"/>
    <property type="match status" value="1"/>
</dbReference>
<dbReference type="EMBL" id="JAGIOO010000001">
    <property type="protein sequence ID" value="MBP2478830.1"/>
    <property type="molecule type" value="Genomic_DNA"/>
</dbReference>
<dbReference type="GO" id="GO:0003958">
    <property type="term" value="F:NADPH-hemoprotein reductase activity"/>
    <property type="evidence" value="ECO:0007669"/>
    <property type="project" value="UniProtKB-EC"/>
</dbReference>
<evidence type="ECO:0000256" key="9">
    <source>
        <dbReference type="ARBA" id="ARBA00023002"/>
    </source>
</evidence>
<dbReference type="SUPFAM" id="SSF52218">
    <property type="entry name" value="Flavoproteins"/>
    <property type="match status" value="1"/>
</dbReference>
<keyword evidence="4 12" id="KW-0285">Flavoprotein</keyword>
<comment type="catalytic activity">
    <reaction evidence="12">
        <text>an organic molecule + reduced [NADPH--hemoprotein reductase] + O2 = an alcohol + oxidized [NADPH--hemoprotein reductase] + H2O + H(+)</text>
        <dbReference type="Rhea" id="RHEA:17149"/>
        <dbReference type="Rhea" id="RHEA-COMP:11964"/>
        <dbReference type="Rhea" id="RHEA-COMP:11965"/>
        <dbReference type="ChEBI" id="CHEBI:15377"/>
        <dbReference type="ChEBI" id="CHEBI:15378"/>
        <dbReference type="ChEBI" id="CHEBI:15379"/>
        <dbReference type="ChEBI" id="CHEBI:30879"/>
        <dbReference type="ChEBI" id="CHEBI:57618"/>
        <dbReference type="ChEBI" id="CHEBI:58210"/>
        <dbReference type="ChEBI" id="CHEBI:142491"/>
        <dbReference type="EC" id="1.14.14.1"/>
    </reaction>
</comment>
<dbReference type="InterPro" id="IPR039261">
    <property type="entry name" value="FNR_nucleotide-bd"/>
</dbReference>
<evidence type="ECO:0000256" key="8">
    <source>
        <dbReference type="ARBA" id="ARBA00022857"/>
    </source>
</evidence>
<dbReference type="EC" id="1.6.2.4" evidence="12"/>
<dbReference type="Pfam" id="PF00258">
    <property type="entry name" value="Flavodoxin_1"/>
    <property type="match status" value="1"/>
</dbReference>
<comment type="caution">
    <text evidence="15">The sequence shown here is derived from an EMBL/GenBank/DDBJ whole genome shotgun (WGS) entry which is preliminary data.</text>
</comment>
<dbReference type="PROSITE" id="PS00086">
    <property type="entry name" value="CYTOCHROME_P450"/>
    <property type="match status" value="1"/>
</dbReference>
<dbReference type="SUPFAM" id="SSF48264">
    <property type="entry name" value="Cytochrome P450"/>
    <property type="match status" value="1"/>
</dbReference>
<dbReference type="PIRSF" id="PIRSF000209">
    <property type="entry name" value="Bifunctional_P450_P450R"/>
    <property type="match status" value="1"/>
</dbReference>
<dbReference type="InterPro" id="IPR002401">
    <property type="entry name" value="Cyt_P450_E_grp-I"/>
</dbReference>
<keyword evidence="9 12" id="KW-0560">Oxidoreductase</keyword>
<evidence type="ECO:0000256" key="5">
    <source>
        <dbReference type="ARBA" id="ARBA00022643"/>
    </source>
</evidence>
<dbReference type="PROSITE" id="PS50902">
    <property type="entry name" value="FLAVODOXIN_LIKE"/>
    <property type="match status" value="1"/>
</dbReference>
<evidence type="ECO:0000259" key="14">
    <source>
        <dbReference type="PROSITE" id="PS51384"/>
    </source>
</evidence>
<dbReference type="Gene3D" id="3.40.50.80">
    <property type="entry name" value="Nucleotide-binding domain of ferredoxin-NADP reductase (FNR) module"/>
    <property type="match status" value="1"/>
</dbReference>
<dbReference type="InterPro" id="IPR023173">
    <property type="entry name" value="NADPH_Cyt_P450_Rdtase_alpha"/>
</dbReference>
<keyword evidence="2 12" id="KW-0813">Transport</keyword>
<dbReference type="Proteomes" id="UP001519363">
    <property type="component" value="Unassembled WGS sequence"/>
</dbReference>
<name>A0ABS5AQH6_9PSEU</name>
<dbReference type="PANTHER" id="PTHR19384">
    <property type="entry name" value="NITRIC OXIDE SYNTHASE-RELATED"/>
    <property type="match status" value="1"/>
</dbReference>
<protein>
    <recommendedName>
        <fullName evidence="12">Bifunctional cytochrome P450/NADPH--P450 reductase</fullName>
    </recommendedName>
    <domain>
        <recommendedName>
            <fullName evidence="12">Cytochrome P450</fullName>
            <ecNumber evidence="12">1.14.14.1</ecNumber>
        </recommendedName>
    </domain>
    <domain>
        <recommendedName>
            <fullName evidence="12">NADPH--cytochrome P450 reductase</fullName>
            <ecNumber evidence="12">1.6.2.4</ecNumber>
        </recommendedName>
    </domain>
</protein>
<accession>A0ABS5AQH6</accession>
<evidence type="ECO:0000256" key="12">
    <source>
        <dbReference type="PIRNR" id="PIRNR000209"/>
    </source>
</evidence>
<comment type="cofactor">
    <cofactor evidence="12">
        <name>FAD</name>
        <dbReference type="ChEBI" id="CHEBI:57692"/>
    </cofactor>
    <cofactor evidence="12">
        <name>FMN</name>
        <dbReference type="ChEBI" id="CHEBI:58210"/>
    </cofactor>
</comment>
<evidence type="ECO:0000256" key="11">
    <source>
        <dbReference type="ARBA" id="ARBA00023033"/>
    </source>
</evidence>
<dbReference type="Pfam" id="PF00067">
    <property type="entry name" value="p450"/>
    <property type="match status" value="1"/>
</dbReference>
<evidence type="ECO:0000259" key="13">
    <source>
        <dbReference type="PROSITE" id="PS50902"/>
    </source>
</evidence>
<dbReference type="InterPro" id="IPR003097">
    <property type="entry name" value="CysJ-like_FAD-binding"/>
</dbReference>
<comment type="cofactor">
    <cofactor evidence="12">
        <name>heme</name>
        <dbReference type="ChEBI" id="CHEBI:30413"/>
    </cofactor>
</comment>